<dbReference type="InterPro" id="IPR036761">
    <property type="entry name" value="TTHA0802/YceI-like_sf"/>
</dbReference>
<dbReference type="Gene3D" id="2.40.128.110">
    <property type="entry name" value="Lipid/polyisoprenoid-binding, YceI-like"/>
    <property type="match status" value="1"/>
</dbReference>
<dbReference type="AlphaFoldDB" id="A0A3B1CWT9"/>
<dbReference type="Pfam" id="PF04264">
    <property type="entry name" value="YceI"/>
    <property type="match status" value="1"/>
</dbReference>
<evidence type="ECO:0000259" key="1">
    <source>
        <dbReference type="SMART" id="SM00867"/>
    </source>
</evidence>
<dbReference type="SUPFAM" id="SSF101874">
    <property type="entry name" value="YceI-like"/>
    <property type="match status" value="1"/>
</dbReference>
<name>A0A3B1CWT9_9ZZZZ</name>
<dbReference type="PANTHER" id="PTHR34406">
    <property type="entry name" value="PROTEIN YCEI"/>
    <property type="match status" value="1"/>
</dbReference>
<dbReference type="PANTHER" id="PTHR34406:SF1">
    <property type="entry name" value="PROTEIN YCEI"/>
    <property type="match status" value="1"/>
</dbReference>
<dbReference type="InterPro" id="IPR007372">
    <property type="entry name" value="Lipid/polyisoprenoid-bd_YceI"/>
</dbReference>
<evidence type="ECO:0000313" key="2">
    <source>
        <dbReference type="EMBL" id="VAX21077.1"/>
    </source>
</evidence>
<accession>A0A3B1CWT9</accession>
<sequence length="193" mass="21378">MKSRFVVLVFVAFVINVTPALAASYDLDLAHTRIGFAVRHMVISEVRGEFLKFSGGFDLDEKGDLTNIRATVDIASINTRVEKRDKHLRSPDFFDAKAYPTMTFVSKKVTHNGNKYTVVGDLTIKKVTREMTLTGELLGRVVGFKGEHRAGFKGEGSINRKDYGINFHALLEAGGMVVGDKVTILLDVEGIRK</sequence>
<feature type="domain" description="Lipid/polyisoprenoid-binding YceI-like" evidence="1">
    <location>
        <begin position="24"/>
        <end position="191"/>
    </location>
</feature>
<organism evidence="2">
    <name type="scientific">hydrothermal vent metagenome</name>
    <dbReference type="NCBI Taxonomy" id="652676"/>
    <lineage>
        <taxon>unclassified sequences</taxon>
        <taxon>metagenomes</taxon>
        <taxon>ecological metagenomes</taxon>
    </lineage>
</organism>
<gene>
    <name evidence="2" type="ORF">MNBD_NITROSPINAE02-493</name>
</gene>
<reference evidence="2" key="1">
    <citation type="submission" date="2018-06" db="EMBL/GenBank/DDBJ databases">
        <authorList>
            <person name="Zhirakovskaya E."/>
        </authorList>
    </citation>
    <scope>NUCLEOTIDE SEQUENCE</scope>
</reference>
<dbReference type="SMART" id="SM00867">
    <property type="entry name" value="YceI"/>
    <property type="match status" value="1"/>
</dbReference>
<proteinExistence type="predicted"/>
<protein>
    <recommendedName>
        <fullName evidence="1">Lipid/polyisoprenoid-binding YceI-like domain-containing protein</fullName>
    </recommendedName>
</protein>
<dbReference type="EMBL" id="UOGE01000063">
    <property type="protein sequence ID" value="VAX21077.1"/>
    <property type="molecule type" value="Genomic_DNA"/>
</dbReference>